<keyword evidence="3 5" id="KW-0418">Kinase</keyword>
<comment type="caution">
    <text evidence="5">Lacks conserved residue(s) required for the propagation of feature annotation.</text>
</comment>
<evidence type="ECO:0000256" key="1">
    <source>
        <dbReference type="ARBA" id="ARBA00022679"/>
    </source>
</evidence>
<dbReference type="PANTHER" id="PTHR21060:SF15">
    <property type="entry name" value="ACETATE KINASE-RELATED"/>
    <property type="match status" value="1"/>
</dbReference>
<evidence type="ECO:0000256" key="3">
    <source>
        <dbReference type="ARBA" id="ARBA00022777"/>
    </source>
</evidence>
<dbReference type="InterPro" id="IPR043129">
    <property type="entry name" value="ATPase_NBD"/>
</dbReference>
<dbReference type="Pfam" id="PF00871">
    <property type="entry name" value="Acetate_kinase"/>
    <property type="match status" value="1"/>
</dbReference>
<dbReference type="OrthoDB" id="67445at2759"/>
<comment type="cofactor">
    <cofactor evidence="5">
        <name>Mg(2+)</name>
        <dbReference type="ChEBI" id="CHEBI:18420"/>
    </cofactor>
</comment>
<dbReference type="SUPFAM" id="SSF53067">
    <property type="entry name" value="Actin-like ATPase domain"/>
    <property type="match status" value="2"/>
</dbReference>
<protein>
    <recommendedName>
        <fullName evidence="5">Probable acetate kinase</fullName>
        <ecNumber evidence="5">2.7.2.1</ecNumber>
    </recommendedName>
    <alternativeName>
        <fullName evidence="5">Acetokinase</fullName>
    </alternativeName>
</protein>
<sequence length="465" mass="50351">MSPPPANLILAANAGSSSLKISLYQRNHAAVSSPDPSSPPEHSSITLLLTSSITNLSAPPASFSFSFAPAAPHRGADAKKEKVGVVHDHTGACAHFLQYMEREAGIEKRRVKYVCHRVVHGGDYFEPVVVDNERYHHIEKLSDLAPLHNGGALAVMKACLEALPHAASVAYFDTSFHRTIPPHIASYAIDQEVALDRGLKKYGFHGLSYAYILGAVCHYIQKDVSQTNLIVMHLGSGASMCAIAAGRSLDTTMGLTPLSGLPGATRSGTVDPSLVFHYTNRAGHMSHRREVEAQVHVTLAEEILNRQAGWKALTGTADFAEVVQGMRRWEEMFGKDEAAQSNEGLQDMSGWTTDEKYKMAFELFVDRIVGAVGAYFVRLGGRVDALVFSGGVGEKSADLRQAVVQKVRCLGFEMDYAKNAGVSSVQGSVVDVGASAEDGKRVLVCRTDEQFEMAKECAVADKFWK</sequence>
<feature type="binding site" evidence="5">
    <location>
        <position position="449"/>
    </location>
    <ligand>
        <name>Mg(2+)</name>
        <dbReference type="ChEBI" id="CHEBI:18420"/>
    </ligand>
</feature>
<keyword evidence="5" id="KW-0460">Magnesium</keyword>
<dbReference type="PROSITE" id="PS01076">
    <property type="entry name" value="ACETATE_KINASE_2"/>
    <property type="match status" value="1"/>
</dbReference>
<evidence type="ECO:0000313" key="6">
    <source>
        <dbReference type="EMBL" id="OCH95387.1"/>
    </source>
</evidence>
<dbReference type="Proteomes" id="UP000250043">
    <property type="component" value="Unassembled WGS sequence"/>
</dbReference>
<evidence type="ECO:0000313" key="7">
    <source>
        <dbReference type="Proteomes" id="UP000250043"/>
    </source>
</evidence>
<dbReference type="GO" id="GO:0000287">
    <property type="term" value="F:magnesium ion binding"/>
    <property type="evidence" value="ECO:0007669"/>
    <property type="project" value="UniProtKB-UniRule"/>
</dbReference>
<dbReference type="Gene3D" id="3.30.420.40">
    <property type="match status" value="2"/>
</dbReference>
<feature type="binding site" evidence="5">
    <location>
        <position position="20"/>
    </location>
    <ligand>
        <name>ATP</name>
        <dbReference type="ChEBI" id="CHEBI:30616"/>
    </ligand>
</feature>
<dbReference type="HAMAP" id="MF_00020">
    <property type="entry name" value="Acetate_kinase"/>
    <property type="match status" value="1"/>
</dbReference>
<keyword evidence="7" id="KW-1185">Reference proteome</keyword>
<evidence type="ECO:0000256" key="2">
    <source>
        <dbReference type="ARBA" id="ARBA00022741"/>
    </source>
</evidence>
<dbReference type="PRINTS" id="PR00471">
    <property type="entry name" value="ACETATEKNASE"/>
</dbReference>
<dbReference type="GO" id="GO:0008776">
    <property type="term" value="F:acetate kinase activity"/>
    <property type="evidence" value="ECO:0007669"/>
    <property type="project" value="UniProtKB-UniRule"/>
</dbReference>
<dbReference type="InterPro" id="IPR023865">
    <property type="entry name" value="Aliphatic_acid_kinase_CS"/>
</dbReference>
<keyword evidence="2 5" id="KW-0547">Nucleotide-binding</keyword>
<keyword evidence="1 5" id="KW-0808">Transferase</keyword>
<dbReference type="GO" id="GO:0005524">
    <property type="term" value="F:ATP binding"/>
    <property type="evidence" value="ECO:0007669"/>
    <property type="project" value="UniProtKB-KW"/>
</dbReference>
<feature type="active site" description="Proton donor/acceptor" evidence="5">
    <location>
        <position position="173"/>
    </location>
</feature>
<feature type="site" description="Transition state stabilizer" evidence="5">
    <location>
        <position position="205"/>
    </location>
</feature>
<dbReference type="InterPro" id="IPR000890">
    <property type="entry name" value="Aliphatic_acid_kin_short-chain"/>
</dbReference>
<accession>A0A8E2J5T2</accession>
<dbReference type="AlphaFoldDB" id="A0A8E2J5T2"/>
<proteinExistence type="inferred from homology"/>
<reference evidence="6 7" key="1">
    <citation type="submission" date="2016-07" db="EMBL/GenBank/DDBJ databases">
        <title>Draft genome of the white-rot fungus Obba rivulosa 3A-2.</title>
        <authorList>
            <consortium name="DOE Joint Genome Institute"/>
            <person name="Miettinen O."/>
            <person name="Riley R."/>
            <person name="Acob R."/>
            <person name="Barry K."/>
            <person name="Cullen D."/>
            <person name="De Vries R."/>
            <person name="Hainaut M."/>
            <person name="Hatakka A."/>
            <person name="Henrissat B."/>
            <person name="Hilden K."/>
            <person name="Kuo R."/>
            <person name="Labutti K."/>
            <person name="Lipzen A."/>
            <person name="Makela M.R."/>
            <person name="Sandor L."/>
            <person name="Spatafora J.W."/>
            <person name="Grigoriev I.V."/>
            <person name="Hibbett D.S."/>
        </authorList>
    </citation>
    <scope>NUCLEOTIDE SEQUENCE [LARGE SCALE GENOMIC DNA]</scope>
    <source>
        <strain evidence="6 7">3A-2</strain>
    </source>
</reference>
<dbReference type="InterPro" id="IPR004372">
    <property type="entry name" value="Ac/propionate_kinase"/>
</dbReference>
<feature type="binding site" evidence="5">
    <location>
        <position position="117"/>
    </location>
    <ligand>
        <name>substrate</name>
    </ligand>
</feature>
<dbReference type="GO" id="GO:0006083">
    <property type="term" value="P:acetate metabolic process"/>
    <property type="evidence" value="ECO:0007669"/>
    <property type="project" value="TreeGrafter"/>
</dbReference>
<gene>
    <name evidence="6" type="ORF">OBBRIDRAFT_788270</name>
</gene>
<comment type="similarity">
    <text evidence="5">Belongs to the acetokinase family.</text>
</comment>
<feature type="binding site" evidence="5">
    <location>
        <position position="13"/>
    </location>
    <ligand>
        <name>Mg(2+)</name>
        <dbReference type="ChEBI" id="CHEBI:18420"/>
    </ligand>
</feature>
<keyword evidence="5" id="KW-0479">Metal-binding</keyword>
<evidence type="ECO:0000256" key="4">
    <source>
        <dbReference type="ARBA" id="ARBA00022840"/>
    </source>
</evidence>
<keyword evidence="4 5" id="KW-0067">ATP-binding</keyword>
<dbReference type="UniPathway" id="UPA00340">
    <property type="reaction ID" value="UER00458"/>
</dbReference>
<name>A0A8E2J5T2_9APHY</name>
<dbReference type="GO" id="GO:0006085">
    <property type="term" value="P:acetyl-CoA biosynthetic process"/>
    <property type="evidence" value="ECO:0007669"/>
    <property type="project" value="UniProtKB-UniRule"/>
</dbReference>
<dbReference type="PANTHER" id="PTHR21060">
    <property type="entry name" value="ACETATE KINASE"/>
    <property type="match status" value="1"/>
</dbReference>
<evidence type="ECO:0000256" key="5">
    <source>
        <dbReference type="HAMAP-Rule" id="MF_03131"/>
    </source>
</evidence>
<dbReference type="EMBL" id="KV722336">
    <property type="protein sequence ID" value="OCH95387.1"/>
    <property type="molecule type" value="Genomic_DNA"/>
</dbReference>
<comment type="catalytic activity">
    <reaction evidence="5">
        <text>acetate + ATP = acetyl phosphate + ADP</text>
        <dbReference type="Rhea" id="RHEA:11352"/>
        <dbReference type="ChEBI" id="CHEBI:22191"/>
        <dbReference type="ChEBI" id="CHEBI:30089"/>
        <dbReference type="ChEBI" id="CHEBI:30616"/>
        <dbReference type="ChEBI" id="CHEBI:456216"/>
        <dbReference type="EC" id="2.7.2.1"/>
    </reaction>
</comment>
<feature type="site" description="Transition state stabilizer" evidence="5">
    <location>
        <position position="266"/>
    </location>
</feature>
<organism evidence="6 7">
    <name type="scientific">Obba rivulosa</name>
    <dbReference type="NCBI Taxonomy" id="1052685"/>
    <lineage>
        <taxon>Eukaryota</taxon>
        <taxon>Fungi</taxon>
        <taxon>Dikarya</taxon>
        <taxon>Basidiomycota</taxon>
        <taxon>Agaricomycotina</taxon>
        <taxon>Agaricomycetes</taxon>
        <taxon>Polyporales</taxon>
        <taxon>Gelatoporiaceae</taxon>
        <taxon>Obba</taxon>
    </lineage>
</organism>
<comment type="pathway">
    <text evidence="5">Metabolic intermediate biosynthesis; acetyl-CoA biosynthesis; acetyl-CoA from acetate: step 1/2.</text>
</comment>
<feature type="binding site" evidence="5">
    <location>
        <begin position="233"/>
        <end position="237"/>
    </location>
    <ligand>
        <name>ATP</name>
        <dbReference type="ChEBI" id="CHEBI:30616"/>
    </ligand>
</feature>
<dbReference type="PROSITE" id="PS01075">
    <property type="entry name" value="ACETATE_KINASE_1"/>
    <property type="match status" value="1"/>
</dbReference>
<dbReference type="EC" id="2.7.2.1" evidence="5"/>